<dbReference type="Proteomes" id="UP000765509">
    <property type="component" value="Unassembled WGS sequence"/>
</dbReference>
<organism evidence="1 2">
    <name type="scientific">Austropuccinia psidii MF-1</name>
    <dbReference type="NCBI Taxonomy" id="1389203"/>
    <lineage>
        <taxon>Eukaryota</taxon>
        <taxon>Fungi</taxon>
        <taxon>Dikarya</taxon>
        <taxon>Basidiomycota</taxon>
        <taxon>Pucciniomycotina</taxon>
        <taxon>Pucciniomycetes</taxon>
        <taxon>Pucciniales</taxon>
        <taxon>Sphaerophragmiaceae</taxon>
        <taxon>Austropuccinia</taxon>
    </lineage>
</organism>
<dbReference type="EMBL" id="AVOT02003152">
    <property type="protein sequence ID" value="MBW0472632.1"/>
    <property type="molecule type" value="Genomic_DNA"/>
</dbReference>
<reference evidence="1" key="1">
    <citation type="submission" date="2021-03" db="EMBL/GenBank/DDBJ databases">
        <title>Draft genome sequence of rust myrtle Austropuccinia psidii MF-1, a brazilian biotype.</title>
        <authorList>
            <person name="Quecine M.C."/>
            <person name="Pachon D.M.R."/>
            <person name="Bonatelli M.L."/>
            <person name="Correr F.H."/>
            <person name="Franceschini L.M."/>
            <person name="Leite T.F."/>
            <person name="Margarido G.R.A."/>
            <person name="Almeida C.A."/>
            <person name="Ferrarezi J.A."/>
            <person name="Labate C.A."/>
        </authorList>
    </citation>
    <scope>NUCLEOTIDE SEQUENCE</scope>
    <source>
        <strain evidence="1">MF-1</strain>
    </source>
</reference>
<evidence type="ECO:0000313" key="1">
    <source>
        <dbReference type="EMBL" id="MBW0472632.1"/>
    </source>
</evidence>
<dbReference type="OrthoDB" id="3158924at2759"/>
<dbReference type="AlphaFoldDB" id="A0A9Q3GMY6"/>
<sequence>MNGYSHSQNSSKGILAVHSQGIFKRNFQNKLSSVNAPSIQLATTFISIQSGFIKTCISIIHHGKIIQHSSFPNLARSPTGLQHQTALHHSEISLTGRKRIESPIACGSPEERFLTIHPTANDLHDMWRKACDTAARCISEAKDTINRVRTNLTWNLTSKKKTRYLLVSTLNFNNLKGPKKMRDSFVGPFTIINL</sequence>
<evidence type="ECO:0000313" key="2">
    <source>
        <dbReference type="Proteomes" id="UP000765509"/>
    </source>
</evidence>
<keyword evidence="2" id="KW-1185">Reference proteome</keyword>
<protein>
    <submittedName>
        <fullName evidence="1">Uncharacterized protein</fullName>
    </submittedName>
</protein>
<comment type="caution">
    <text evidence="1">The sequence shown here is derived from an EMBL/GenBank/DDBJ whole genome shotgun (WGS) entry which is preliminary data.</text>
</comment>
<accession>A0A9Q3GMY6</accession>
<gene>
    <name evidence="1" type="ORF">O181_012347</name>
</gene>
<proteinExistence type="predicted"/>
<name>A0A9Q3GMY6_9BASI</name>